<dbReference type="Gene3D" id="3.40.640.10">
    <property type="entry name" value="Type I PLP-dependent aspartate aminotransferase-like (Major domain)"/>
    <property type="match status" value="1"/>
</dbReference>
<dbReference type="InterPro" id="IPR015424">
    <property type="entry name" value="PyrdxlP-dep_Trfase"/>
</dbReference>
<keyword evidence="4" id="KW-1185">Reference proteome</keyword>
<name>A0AAF0DEV6_9EURO</name>
<dbReference type="PANTHER" id="PTHR43092">
    <property type="entry name" value="L-CYSTEINE DESULFHYDRASE"/>
    <property type="match status" value="1"/>
</dbReference>
<evidence type="ECO:0000259" key="2">
    <source>
        <dbReference type="Pfam" id="PF00266"/>
    </source>
</evidence>
<proteinExistence type="predicted"/>
<accession>A0AAF0DEV6</accession>
<dbReference type="Proteomes" id="UP001219355">
    <property type="component" value="Chromosome 2"/>
</dbReference>
<evidence type="ECO:0000313" key="3">
    <source>
        <dbReference type="EMBL" id="WEW57256.1"/>
    </source>
</evidence>
<evidence type="ECO:0000256" key="1">
    <source>
        <dbReference type="ARBA" id="ARBA00022898"/>
    </source>
</evidence>
<evidence type="ECO:0000313" key="4">
    <source>
        <dbReference type="Proteomes" id="UP001219355"/>
    </source>
</evidence>
<feature type="domain" description="Aminotransferase class V" evidence="2">
    <location>
        <begin position="43"/>
        <end position="246"/>
    </location>
</feature>
<dbReference type="PANTHER" id="PTHR43092:SF2">
    <property type="entry name" value="HERCYNYLCYSTEINE SULFOXIDE LYASE"/>
    <property type="match status" value="1"/>
</dbReference>
<reference evidence="3" key="1">
    <citation type="submission" date="2023-03" db="EMBL/GenBank/DDBJ databases">
        <title>Emydomyces testavorans Genome Sequence.</title>
        <authorList>
            <person name="Hoyer L."/>
        </authorList>
    </citation>
    <scope>NUCLEOTIDE SEQUENCE</scope>
    <source>
        <strain evidence="3">16-2883</strain>
    </source>
</reference>
<protein>
    <submittedName>
        <fullName evidence="3">Selenocysteine lyase/cysteine desulfurase</fullName>
    </submittedName>
</protein>
<keyword evidence="1" id="KW-0663">Pyridoxal phosphate</keyword>
<dbReference type="SUPFAM" id="SSF53383">
    <property type="entry name" value="PLP-dependent transferases"/>
    <property type="match status" value="1"/>
</dbReference>
<gene>
    <name evidence="3" type="ORF">PRK78_002721</name>
</gene>
<dbReference type="AlphaFoldDB" id="A0AAF0DEV6"/>
<dbReference type="InterPro" id="IPR000192">
    <property type="entry name" value="Aminotrans_V_dom"/>
</dbReference>
<organism evidence="3 4">
    <name type="scientific">Emydomyces testavorans</name>
    <dbReference type="NCBI Taxonomy" id="2070801"/>
    <lineage>
        <taxon>Eukaryota</taxon>
        <taxon>Fungi</taxon>
        <taxon>Dikarya</taxon>
        <taxon>Ascomycota</taxon>
        <taxon>Pezizomycotina</taxon>
        <taxon>Eurotiomycetes</taxon>
        <taxon>Eurotiomycetidae</taxon>
        <taxon>Onygenales</taxon>
        <taxon>Nannizziopsiaceae</taxon>
        <taxon>Emydomyces</taxon>
    </lineage>
</organism>
<keyword evidence="3" id="KW-0456">Lyase</keyword>
<dbReference type="Pfam" id="PF00266">
    <property type="entry name" value="Aminotran_5"/>
    <property type="match status" value="1"/>
</dbReference>
<dbReference type="EMBL" id="CP120628">
    <property type="protein sequence ID" value="WEW57256.1"/>
    <property type="molecule type" value="Genomic_DNA"/>
</dbReference>
<dbReference type="GO" id="GO:0016829">
    <property type="term" value="F:lyase activity"/>
    <property type="evidence" value="ECO:0007669"/>
    <property type="project" value="UniProtKB-KW"/>
</dbReference>
<sequence>MGSESAPAPASDRMRPFGQAMLEQFPLDTSYKNLNHGSFGTYPHSVVQARQKFQTELDSIPDFFIRHKIPGYLDESRAAIAKYLNVPTKEVVFVKNATTGVNLVLRNLVYKPGDIIVYFSCVYGACEKTIAYLAETTPLRARKVMLEFPCTHEDILAGFVDVVRKARADGLNVKVALFDIIVSQPGVRFPFEKMVEICREEGILSCIDGAHGVGHIPLDLAELNADFFVSNCHKWLFSPRGSAVFHVPLRNQHLIRSTMPTSWGFEPLPNILAHAVPAPHPPVRFPSVVPSTSTKSPFEMLFEFVATNDDTPYICIPAALQFRQDVCGGEARIMEYCEALAFEGGNLVARILGTEVLCEPGRAEEAHTTRGASQLRRCAMVNVRLPIAVKDDDDDDDSSGGGANNAHDQSDRIRLIVNASCADALARCIETRLMYTHRTMAPTFRLGAWLWVRLSAQIYLELGDFEWFGGVMQGICESMTERDERKDVDVDLGDLKITCSN</sequence>
<dbReference type="InterPro" id="IPR015421">
    <property type="entry name" value="PyrdxlP-dep_Trfase_major"/>
</dbReference>